<evidence type="ECO:0000313" key="1">
    <source>
        <dbReference type="EMBL" id="RGR74824.1"/>
    </source>
</evidence>
<dbReference type="GeneID" id="83015145"/>
<dbReference type="AlphaFoldDB" id="A0A412G2Z1"/>
<dbReference type="Proteomes" id="UP000284178">
    <property type="component" value="Unassembled WGS sequence"/>
</dbReference>
<protein>
    <submittedName>
        <fullName evidence="1">Uncharacterized protein</fullName>
    </submittedName>
</protein>
<keyword evidence="2" id="KW-1185">Reference proteome</keyword>
<organism evidence="1 2">
    <name type="scientific">Holdemania filiformis</name>
    <dbReference type="NCBI Taxonomy" id="61171"/>
    <lineage>
        <taxon>Bacteria</taxon>
        <taxon>Bacillati</taxon>
        <taxon>Bacillota</taxon>
        <taxon>Erysipelotrichia</taxon>
        <taxon>Erysipelotrichales</taxon>
        <taxon>Erysipelotrichaceae</taxon>
        <taxon>Holdemania</taxon>
    </lineage>
</organism>
<accession>A0A412G2Z1</accession>
<evidence type="ECO:0000313" key="2">
    <source>
        <dbReference type="Proteomes" id="UP000284178"/>
    </source>
</evidence>
<comment type="caution">
    <text evidence="1">The sequence shown here is derived from an EMBL/GenBank/DDBJ whole genome shotgun (WGS) entry which is preliminary data.</text>
</comment>
<sequence>MKEEKIMKAMEILNANWKAEDGSFLYYLHEENNFHEAAFLELCSCISSLSRCHPQDQTASLKIVFVYGQVLKHLLYHFDPQDLSVISNLPSDYSEKLELLEQNVIHYFQGDR</sequence>
<dbReference type="EMBL" id="QRUP01000007">
    <property type="protein sequence ID" value="RGR74824.1"/>
    <property type="molecule type" value="Genomic_DNA"/>
</dbReference>
<name>A0A412G2Z1_9FIRM</name>
<dbReference type="RefSeq" id="WP_117894632.1">
    <property type="nucleotide sequence ID" value="NZ_CABJCV010000007.1"/>
</dbReference>
<proteinExistence type="predicted"/>
<reference evidence="1 2" key="1">
    <citation type="submission" date="2018-08" db="EMBL/GenBank/DDBJ databases">
        <title>A genome reference for cultivated species of the human gut microbiota.</title>
        <authorList>
            <person name="Zou Y."/>
            <person name="Xue W."/>
            <person name="Luo G."/>
        </authorList>
    </citation>
    <scope>NUCLEOTIDE SEQUENCE [LARGE SCALE GENOMIC DNA]</scope>
    <source>
        <strain evidence="1 2">AF24-29</strain>
    </source>
</reference>
<gene>
    <name evidence="1" type="ORF">DWY25_06970</name>
</gene>